<protein>
    <recommendedName>
        <fullName evidence="2">HTH-type transcriptional regulator AraC-type N-terminal domain-containing protein</fullName>
    </recommendedName>
</protein>
<reference evidence="4" key="1">
    <citation type="journal article" date="2019" name="Int. J. Syst. Evol. Microbiol.">
        <title>The Global Catalogue of Microorganisms (GCM) 10K type strain sequencing project: providing services to taxonomists for standard genome sequencing and annotation.</title>
        <authorList>
            <consortium name="The Broad Institute Genomics Platform"/>
            <consortium name="The Broad Institute Genome Sequencing Center for Infectious Disease"/>
            <person name="Wu L."/>
            <person name="Ma J."/>
        </authorList>
    </citation>
    <scope>NUCLEOTIDE SEQUENCE [LARGE SCALE GENOMIC DNA]</scope>
    <source>
        <strain evidence="4">JCM 17304</strain>
    </source>
</reference>
<gene>
    <name evidence="3" type="ORF">GCM10022414_01740</name>
</gene>
<evidence type="ECO:0000313" key="3">
    <source>
        <dbReference type="EMBL" id="GAA4082766.1"/>
    </source>
</evidence>
<dbReference type="PANTHER" id="PTHR47894">
    <property type="entry name" value="HTH-TYPE TRANSCRIPTIONAL REGULATOR GADX"/>
    <property type="match status" value="1"/>
</dbReference>
<evidence type="ECO:0000256" key="1">
    <source>
        <dbReference type="ARBA" id="ARBA00023125"/>
    </source>
</evidence>
<proteinExistence type="predicted"/>
<dbReference type="PANTHER" id="PTHR47894:SF4">
    <property type="entry name" value="HTH-TYPE TRANSCRIPTIONAL REGULATOR GADX"/>
    <property type="match status" value="1"/>
</dbReference>
<accession>A0ABP7W8M9</accession>
<feature type="domain" description="HTH-type transcriptional regulator AraC-type N-terminal" evidence="2">
    <location>
        <begin position="37"/>
        <end position="219"/>
    </location>
</feature>
<organism evidence="3 4">
    <name type="scientific">Zhongshania borealis</name>
    <dbReference type="NCBI Taxonomy" id="889488"/>
    <lineage>
        <taxon>Bacteria</taxon>
        <taxon>Pseudomonadati</taxon>
        <taxon>Pseudomonadota</taxon>
        <taxon>Gammaproteobacteria</taxon>
        <taxon>Cellvibrionales</taxon>
        <taxon>Spongiibacteraceae</taxon>
        <taxon>Zhongshania</taxon>
    </lineage>
</organism>
<dbReference type="Pfam" id="PF12625">
    <property type="entry name" value="Arabinose_bd"/>
    <property type="match status" value="1"/>
</dbReference>
<evidence type="ECO:0000259" key="2">
    <source>
        <dbReference type="Pfam" id="PF12625"/>
    </source>
</evidence>
<keyword evidence="4" id="KW-1185">Reference proteome</keyword>
<dbReference type="InterPro" id="IPR032687">
    <property type="entry name" value="AraC-type_N"/>
</dbReference>
<dbReference type="Proteomes" id="UP001500392">
    <property type="component" value="Unassembled WGS sequence"/>
</dbReference>
<dbReference type="EMBL" id="BAABDM010000001">
    <property type="protein sequence ID" value="GAA4082766.1"/>
    <property type="molecule type" value="Genomic_DNA"/>
</dbReference>
<sequence>MLVFSILKILNVGVMTQSLTEDDDVLNALIATCDDLGIDLKRVIADMGLPAKILTAAQQFIPSHLFNCVLETIAANYHCRDLALHIASELQSPQLGLPTTVMALSNTVGTALNNASKYSAFYHDTSYWQHRISDTEVSLFKAASPFSSEHYRQRNLLGTAQMFLLLNSLSPHLWRPNKVGFSFPDPGVHFSKTFHTFFACDLLFDQAEDSISFAADYLEFHVSGSDINLLRGIENQTAVMKRLLLQDRNLVDQARLLINERLRFAHCTEAELAHFMEISSEQLRDELNRANISFTEILEQQICKRAKEYVKKYHAPIKLITSALMPENEDRLSHLMMNT</sequence>
<comment type="caution">
    <text evidence="3">The sequence shown here is derived from an EMBL/GenBank/DDBJ whole genome shotgun (WGS) entry which is preliminary data.</text>
</comment>
<keyword evidence="1" id="KW-0238">DNA-binding</keyword>
<evidence type="ECO:0000313" key="4">
    <source>
        <dbReference type="Proteomes" id="UP001500392"/>
    </source>
</evidence>
<name>A0ABP7W8M9_9GAMM</name>